<comment type="subunit">
    <text evidence="9">Homohexamer.</text>
</comment>
<dbReference type="EMBL" id="JABEQJ010000020">
    <property type="protein sequence ID" value="MBB2161452.1"/>
    <property type="molecule type" value="Genomic_DNA"/>
</dbReference>
<evidence type="ECO:0000256" key="2">
    <source>
        <dbReference type="ARBA" id="ARBA00022679"/>
    </source>
</evidence>
<feature type="binding site" evidence="9">
    <location>
        <begin position="133"/>
        <end position="139"/>
    </location>
    <ligand>
        <name>ATP</name>
        <dbReference type="ChEBI" id="CHEBI:30616"/>
    </ligand>
</feature>
<feature type="binding site" evidence="9">
    <location>
        <begin position="14"/>
        <end position="15"/>
    </location>
    <ligand>
        <name>ATP</name>
        <dbReference type="ChEBI" id="CHEBI:30616"/>
    </ligand>
</feature>
<comment type="function">
    <text evidence="9">Reversibly transfers an adenylyl group from ATP to 4'-phosphopantetheine, yielding dephospho-CoA (dPCoA) and pyrophosphate.</text>
</comment>
<dbReference type="RefSeq" id="WP_182998281.1">
    <property type="nucleotide sequence ID" value="NZ_JABEQJ010000020.1"/>
</dbReference>
<evidence type="ECO:0000256" key="9">
    <source>
        <dbReference type="HAMAP-Rule" id="MF_00151"/>
    </source>
</evidence>
<evidence type="ECO:0000256" key="5">
    <source>
        <dbReference type="ARBA" id="ARBA00022840"/>
    </source>
</evidence>
<dbReference type="EC" id="2.7.7.3" evidence="9"/>
<evidence type="ECO:0000256" key="1">
    <source>
        <dbReference type="ARBA" id="ARBA00022490"/>
    </source>
</evidence>
<gene>
    <name evidence="9 11" type="primary">coaD</name>
    <name evidence="11" type="ORF">HLH48_14945</name>
</gene>
<feature type="binding site" evidence="9">
    <location>
        <position position="46"/>
    </location>
    <ligand>
        <name>substrate</name>
    </ligand>
</feature>
<dbReference type="Proteomes" id="UP000589085">
    <property type="component" value="Unassembled WGS sequence"/>
</dbReference>
<evidence type="ECO:0000313" key="12">
    <source>
        <dbReference type="Proteomes" id="UP000589085"/>
    </source>
</evidence>
<feature type="binding site" evidence="9">
    <location>
        <begin position="98"/>
        <end position="100"/>
    </location>
    <ligand>
        <name>ATP</name>
        <dbReference type="ChEBI" id="CHEBI:30616"/>
    </ligand>
</feature>
<dbReference type="InterPro" id="IPR001980">
    <property type="entry name" value="PPAT"/>
</dbReference>
<keyword evidence="2 9" id="KW-0808">Transferase</keyword>
<keyword evidence="6 9" id="KW-0460">Magnesium</keyword>
<dbReference type="HAMAP" id="MF_00151">
    <property type="entry name" value="PPAT_bact"/>
    <property type="match status" value="1"/>
</dbReference>
<feature type="binding site" evidence="9">
    <location>
        <position position="14"/>
    </location>
    <ligand>
        <name>substrate</name>
    </ligand>
</feature>
<protein>
    <recommendedName>
        <fullName evidence="9">Phosphopantetheine adenylyltransferase</fullName>
        <ecNumber evidence="9">2.7.7.3</ecNumber>
    </recommendedName>
    <alternativeName>
        <fullName evidence="9">Dephospho-CoA pyrophosphorylase</fullName>
    </alternativeName>
    <alternativeName>
        <fullName evidence="9">Pantetheine-phosphate adenylyltransferase</fullName>
        <shortName evidence="9">PPAT</shortName>
    </alternativeName>
</protein>
<evidence type="ECO:0000313" key="11">
    <source>
        <dbReference type="EMBL" id="MBB2161452.1"/>
    </source>
</evidence>
<keyword evidence="7 9" id="KW-0173">Coenzyme A biosynthesis</keyword>
<comment type="similarity">
    <text evidence="9">Belongs to the bacterial CoaD family.</text>
</comment>
<dbReference type="InterPro" id="IPR014729">
    <property type="entry name" value="Rossmann-like_a/b/a_fold"/>
</dbReference>
<feature type="binding site" evidence="9">
    <location>
        <position position="97"/>
    </location>
    <ligand>
        <name>substrate</name>
    </ligand>
</feature>
<evidence type="ECO:0000256" key="3">
    <source>
        <dbReference type="ARBA" id="ARBA00022695"/>
    </source>
</evidence>
<reference evidence="11 12" key="1">
    <citation type="submission" date="2020-04" db="EMBL/GenBank/DDBJ databases">
        <title>Description of novel Gluconacetobacter.</title>
        <authorList>
            <person name="Sombolestani A."/>
        </authorList>
    </citation>
    <scope>NUCLEOTIDE SEQUENCE [LARGE SCALE GENOMIC DNA]</scope>
    <source>
        <strain evidence="11 12">LMG 19747</strain>
    </source>
</reference>
<keyword evidence="5 9" id="KW-0067">ATP-binding</keyword>
<evidence type="ECO:0000259" key="10">
    <source>
        <dbReference type="Pfam" id="PF01467"/>
    </source>
</evidence>
<accession>A0A7W4IET1</accession>
<feature type="binding site" evidence="9">
    <location>
        <position position="22"/>
    </location>
    <ligand>
        <name>ATP</name>
        <dbReference type="ChEBI" id="CHEBI:30616"/>
    </ligand>
</feature>
<dbReference type="PRINTS" id="PR01020">
    <property type="entry name" value="LPSBIOSNTHSS"/>
</dbReference>
<feature type="site" description="Transition state stabilizer" evidence="9">
    <location>
        <position position="22"/>
    </location>
</feature>
<dbReference type="GO" id="GO:0004595">
    <property type="term" value="F:pantetheine-phosphate adenylyltransferase activity"/>
    <property type="evidence" value="ECO:0007669"/>
    <property type="project" value="UniProtKB-UniRule"/>
</dbReference>
<dbReference type="GO" id="GO:0005737">
    <property type="term" value="C:cytoplasm"/>
    <property type="evidence" value="ECO:0007669"/>
    <property type="project" value="UniProtKB-SubCell"/>
</dbReference>
<dbReference type="PANTHER" id="PTHR21342:SF1">
    <property type="entry name" value="PHOSPHOPANTETHEINE ADENYLYLTRANSFERASE"/>
    <property type="match status" value="1"/>
</dbReference>
<dbReference type="GO" id="GO:0015937">
    <property type="term" value="P:coenzyme A biosynthetic process"/>
    <property type="evidence" value="ECO:0007669"/>
    <property type="project" value="UniProtKB-UniRule"/>
</dbReference>
<dbReference type="Gene3D" id="3.40.50.620">
    <property type="entry name" value="HUPs"/>
    <property type="match status" value="1"/>
</dbReference>
<keyword evidence="4 9" id="KW-0547">Nucleotide-binding</keyword>
<dbReference type="PANTHER" id="PTHR21342">
    <property type="entry name" value="PHOSPHOPANTETHEINE ADENYLYLTRANSFERASE"/>
    <property type="match status" value="1"/>
</dbReference>
<keyword evidence="3 9" id="KW-0548">Nucleotidyltransferase</keyword>
<dbReference type="CDD" id="cd02163">
    <property type="entry name" value="PPAT"/>
    <property type="match status" value="1"/>
</dbReference>
<comment type="catalytic activity">
    <reaction evidence="8 9">
        <text>(R)-4'-phosphopantetheine + ATP + H(+) = 3'-dephospho-CoA + diphosphate</text>
        <dbReference type="Rhea" id="RHEA:19801"/>
        <dbReference type="ChEBI" id="CHEBI:15378"/>
        <dbReference type="ChEBI" id="CHEBI:30616"/>
        <dbReference type="ChEBI" id="CHEBI:33019"/>
        <dbReference type="ChEBI" id="CHEBI:57328"/>
        <dbReference type="ChEBI" id="CHEBI:61723"/>
        <dbReference type="EC" id="2.7.7.3"/>
    </reaction>
</comment>
<organism evidence="11 12">
    <name type="scientific">Gluconacetobacter sacchari</name>
    <dbReference type="NCBI Taxonomy" id="92759"/>
    <lineage>
        <taxon>Bacteria</taxon>
        <taxon>Pseudomonadati</taxon>
        <taxon>Pseudomonadota</taxon>
        <taxon>Alphaproteobacteria</taxon>
        <taxon>Acetobacterales</taxon>
        <taxon>Acetobacteraceae</taxon>
        <taxon>Gluconacetobacter</taxon>
    </lineage>
</organism>
<dbReference type="UniPathway" id="UPA00241">
    <property type="reaction ID" value="UER00355"/>
</dbReference>
<feature type="domain" description="Cytidyltransferase-like" evidence="10">
    <location>
        <begin position="10"/>
        <end position="143"/>
    </location>
</feature>
<feature type="binding site" evidence="9">
    <location>
        <position position="83"/>
    </location>
    <ligand>
        <name>substrate</name>
    </ligand>
</feature>
<evidence type="ECO:0000256" key="8">
    <source>
        <dbReference type="ARBA" id="ARBA00029346"/>
    </source>
</evidence>
<comment type="pathway">
    <text evidence="9">Cofactor biosynthesis; coenzyme A biosynthesis; CoA from (R)-pantothenate: step 4/5.</text>
</comment>
<dbReference type="Pfam" id="PF01467">
    <property type="entry name" value="CTP_transf_like"/>
    <property type="match status" value="1"/>
</dbReference>
<evidence type="ECO:0000256" key="7">
    <source>
        <dbReference type="ARBA" id="ARBA00022993"/>
    </source>
</evidence>
<comment type="cofactor">
    <cofactor evidence="9">
        <name>Mg(2+)</name>
        <dbReference type="ChEBI" id="CHEBI:18420"/>
    </cofactor>
</comment>
<dbReference type="GO" id="GO:0005524">
    <property type="term" value="F:ATP binding"/>
    <property type="evidence" value="ECO:0007669"/>
    <property type="project" value="UniProtKB-KW"/>
</dbReference>
<sequence>MAETGPRTGFYPGTFDPVTTGHLDIVERAARLVDRLIVGVAENSGKQPLMSLDERIICVTEETRPIAERTGSQISVIGFGNLLVEEARSRGASVIVRGLRVVTDFDYEVQMFGMNHHLAPDIETVFLMATERGQYISSRLVKEVARLGGDITSFVPPFTRQRIMARLGT</sequence>
<feature type="binding site" evidence="9">
    <location>
        <position position="108"/>
    </location>
    <ligand>
        <name>ATP</name>
        <dbReference type="ChEBI" id="CHEBI:30616"/>
    </ligand>
</feature>
<dbReference type="InterPro" id="IPR004821">
    <property type="entry name" value="Cyt_trans-like"/>
</dbReference>
<proteinExistence type="inferred from homology"/>
<evidence type="ECO:0000256" key="4">
    <source>
        <dbReference type="ARBA" id="ARBA00022741"/>
    </source>
</evidence>
<dbReference type="SUPFAM" id="SSF52374">
    <property type="entry name" value="Nucleotidylyl transferase"/>
    <property type="match status" value="1"/>
</dbReference>
<keyword evidence="1 9" id="KW-0963">Cytoplasm</keyword>
<dbReference type="AlphaFoldDB" id="A0A7W4IET1"/>
<dbReference type="NCBIfam" id="TIGR00125">
    <property type="entry name" value="cyt_tran_rel"/>
    <property type="match status" value="1"/>
</dbReference>
<dbReference type="NCBIfam" id="TIGR01510">
    <property type="entry name" value="coaD_prev_kdtB"/>
    <property type="match status" value="1"/>
</dbReference>
<comment type="caution">
    <text evidence="11">The sequence shown here is derived from an EMBL/GenBank/DDBJ whole genome shotgun (WGS) entry which is preliminary data.</text>
</comment>
<evidence type="ECO:0000256" key="6">
    <source>
        <dbReference type="ARBA" id="ARBA00022842"/>
    </source>
</evidence>
<comment type="subcellular location">
    <subcellularLocation>
        <location evidence="9">Cytoplasm</location>
    </subcellularLocation>
</comment>
<name>A0A7W4IET1_9PROT</name>